<sequence length="151" mass="16204">MRKAFSMITAIFVIVILATVAMLSLNMVASTAQSTTMQYRKEQAILYARSYTEMAIMAITQYNRVANNNCVNSINGVVGNAADGYTVRTVISYIGGAGVPAACTKPLAPNVVSFGANNTVAAAIIDVYVTYNDVATSPVPIVYHRRTLQKI</sequence>
<proteinExistence type="predicted"/>
<evidence type="ECO:0000313" key="1">
    <source>
        <dbReference type="EMBL" id="CUV65984.1"/>
    </source>
</evidence>
<organism evidence="1">
    <name type="scientific">Sulfurovum sp. enrichment culture clone C5</name>
    <dbReference type="NCBI Taxonomy" id="497650"/>
    <lineage>
        <taxon>Bacteria</taxon>
        <taxon>Pseudomonadati</taxon>
        <taxon>Campylobacterota</taxon>
        <taxon>Epsilonproteobacteria</taxon>
        <taxon>Campylobacterales</taxon>
        <taxon>Sulfurovaceae</taxon>
        <taxon>Sulfurovum</taxon>
        <taxon>environmental samples</taxon>
    </lineage>
</organism>
<accession>A0A0S4XNU7</accession>
<evidence type="ECO:0008006" key="2">
    <source>
        <dbReference type="Google" id="ProtNLM"/>
    </source>
</evidence>
<gene>
    <name evidence="1" type="ORF">BN3087_540020</name>
</gene>
<protein>
    <recommendedName>
        <fullName evidence="2">Type II secretion system protein</fullName>
    </recommendedName>
</protein>
<reference evidence="1" key="1">
    <citation type="submission" date="2015-11" db="EMBL/GenBank/DDBJ databases">
        <authorList>
            <person name="Zhang Y."/>
            <person name="Guo Z."/>
        </authorList>
    </citation>
    <scope>NUCLEOTIDE SEQUENCE</scope>
    <source>
        <strain evidence="1">BN30871</strain>
    </source>
</reference>
<name>A0A0S4XNU7_9BACT</name>
<dbReference type="EMBL" id="FAXN01000056">
    <property type="protein sequence ID" value="CUV65984.1"/>
    <property type="molecule type" value="Genomic_DNA"/>
</dbReference>
<dbReference type="AlphaFoldDB" id="A0A0S4XNU7"/>